<feature type="coiled-coil region" evidence="2">
    <location>
        <begin position="13"/>
        <end position="40"/>
    </location>
</feature>
<dbReference type="EMBL" id="CM004470">
    <property type="protein sequence ID" value="OCT88490.1"/>
    <property type="molecule type" value="Genomic_DNA"/>
</dbReference>
<dbReference type="GO" id="GO:0005737">
    <property type="term" value="C:cytoplasm"/>
    <property type="evidence" value="ECO:0007669"/>
    <property type="project" value="TreeGrafter"/>
</dbReference>
<evidence type="ECO:0000313" key="3">
    <source>
        <dbReference type="EMBL" id="OCT88490.1"/>
    </source>
</evidence>
<evidence type="ECO:0000256" key="1">
    <source>
        <dbReference type="ARBA" id="ARBA00023054"/>
    </source>
</evidence>
<dbReference type="GO" id="GO:0030100">
    <property type="term" value="P:regulation of endocytosis"/>
    <property type="evidence" value="ECO:0007669"/>
    <property type="project" value="TreeGrafter"/>
</dbReference>
<protein>
    <submittedName>
        <fullName evidence="3">Uncharacterized protein</fullName>
    </submittedName>
</protein>
<feature type="non-terminal residue" evidence="3">
    <location>
        <position position="1"/>
    </location>
</feature>
<accession>A0A974HSE1</accession>
<reference evidence="4" key="1">
    <citation type="journal article" date="2016" name="Nature">
        <title>Genome evolution in the allotetraploid frog Xenopus laevis.</title>
        <authorList>
            <person name="Session A.M."/>
            <person name="Uno Y."/>
            <person name="Kwon T."/>
            <person name="Chapman J.A."/>
            <person name="Toyoda A."/>
            <person name="Takahashi S."/>
            <person name="Fukui A."/>
            <person name="Hikosaka A."/>
            <person name="Suzuki A."/>
            <person name="Kondo M."/>
            <person name="van Heeringen S.J."/>
            <person name="Quigley I."/>
            <person name="Heinz S."/>
            <person name="Ogino H."/>
            <person name="Ochi H."/>
            <person name="Hellsten U."/>
            <person name="Lyons J.B."/>
            <person name="Simakov O."/>
            <person name="Putnam N."/>
            <person name="Stites J."/>
            <person name="Kuroki Y."/>
            <person name="Tanaka T."/>
            <person name="Michiue T."/>
            <person name="Watanabe M."/>
            <person name="Bogdanovic O."/>
            <person name="Lister R."/>
            <person name="Georgiou G."/>
            <person name="Paranjpe S.S."/>
            <person name="van Kruijsbergen I."/>
            <person name="Shu S."/>
            <person name="Carlson J."/>
            <person name="Kinoshita T."/>
            <person name="Ohta Y."/>
            <person name="Mawaribuchi S."/>
            <person name="Jenkins J."/>
            <person name="Grimwood J."/>
            <person name="Schmutz J."/>
            <person name="Mitros T."/>
            <person name="Mozaffari S.V."/>
            <person name="Suzuki Y."/>
            <person name="Haramoto Y."/>
            <person name="Yamamoto T.S."/>
            <person name="Takagi C."/>
            <person name="Heald R."/>
            <person name="Miller K."/>
            <person name="Haudenschild C."/>
            <person name="Kitzman J."/>
            <person name="Nakayama T."/>
            <person name="Izutsu Y."/>
            <person name="Robert J."/>
            <person name="Fortriede J."/>
            <person name="Burns K."/>
            <person name="Lotay V."/>
            <person name="Karimi K."/>
            <person name="Yasuoka Y."/>
            <person name="Dichmann D.S."/>
            <person name="Flajnik M.F."/>
            <person name="Houston D.W."/>
            <person name="Shendure J."/>
            <person name="DuPasquier L."/>
            <person name="Vize P.D."/>
            <person name="Zorn A.M."/>
            <person name="Ito M."/>
            <person name="Marcotte E.M."/>
            <person name="Wallingford J.B."/>
            <person name="Ito Y."/>
            <person name="Asashima M."/>
            <person name="Ueno N."/>
            <person name="Matsuda Y."/>
            <person name="Veenstra G.J."/>
            <person name="Fujiyama A."/>
            <person name="Harland R.M."/>
            <person name="Taira M."/>
            <person name="Rokhsar D.S."/>
        </authorList>
    </citation>
    <scope>NUCLEOTIDE SEQUENCE [LARGE SCALE GENOMIC DNA]</scope>
    <source>
        <strain evidence="4">J</strain>
    </source>
</reference>
<organism evidence="3 4">
    <name type="scientific">Xenopus laevis</name>
    <name type="common">African clawed frog</name>
    <dbReference type="NCBI Taxonomy" id="8355"/>
    <lineage>
        <taxon>Eukaryota</taxon>
        <taxon>Metazoa</taxon>
        <taxon>Chordata</taxon>
        <taxon>Craniata</taxon>
        <taxon>Vertebrata</taxon>
        <taxon>Euteleostomi</taxon>
        <taxon>Amphibia</taxon>
        <taxon>Batrachia</taxon>
        <taxon>Anura</taxon>
        <taxon>Pipoidea</taxon>
        <taxon>Pipidae</taxon>
        <taxon>Xenopodinae</taxon>
        <taxon>Xenopus</taxon>
        <taxon>Xenopus</taxon>
    </lineage>
</organism>
<dbReference type="GO" id="GO:0015031">
    <property type="term" value="P:protein transport"/>
    <property type="evidence" value="ECO:0007669"/>
    <property type="project" value="TreeGrafter"/>
</dbReference>
<name>A0A974HSE1_XENLA</name>
<dbReference type="PANTHER" id="PTHR45956:SF4">
    <property type="entry name" value="RUN AND FYVE DOMAIN-CONTAINING PROTEIN 1"/>
    <property type="match status" value="1"/>
</dbReference>
<dbReference type="AlphaFoldDB" id="A0A974HSE1"/>
<evidence type="ECO:0000313" key="4">
    <source>
        <dbReference type="Proteomes" id="UP000694892"/>
    </source>
</evidence>
<sequence>ELEKEFELQVGMKTEMEMAMKLLEKDIHEKQDTLVVLRKQLDDVKAINLQMCQKVLDAETALHKKKEIVNSLQAKGDQLTTALKQVEE</sequence>
<gene>
    <name evidence="3" type="ORF">XELAEV_180171179mg</name>
</gene>
<feature type="non-terminal residue" evidence="3">
    <location>
        <position position="88"/>
    </location>
</feature>
<dbReference type="PANTHER" id="PTHR45956">
    <property type="entry name" value="RUN AND FYVE DOMAIN-CONTAINING PROTEIN 2-LIKE PROTEIN"/>
    <property type="match status" value="1"/>
</dbReference>
<dbReference type="Proteomes" id="UP000694892">
    <property type="component" value="Chromosome 3L"/>
</dbReference>
<evidence type="ECO:0000256" key="2">
    <source>
        <dbReference type="SAM" id="Coils"/>
    </source>
</evidence>
<keyword evidence="1 2" id="KW-0175">Coiled coil</keyword>
<proteinExistence type="predicted"/>
<dbReference type="InterPro" id="IPR047335">
    <property type="entry name" value="RUFY1-3"/>
</dbReference>
<dbReference type="OMA" id="CWRCTVK"/>